<reference evidence="13" key="1">
    <citation type="journal article" date="2019" name="Int. J. Syst. Evol. Microbiol.">
        <title>The Global Catalogue of Microorganisms (GCM) 10K type strain sequencing project: providing services to taxonomists for standard genome sequencing and annotation.</title>
        <authorList>
            <consortium name="The Broad Institute Genomics Platform"/>
            <consortium name="The Broad Institute Genome Sequencing Center for Infectious Disease"/>
            <person name="Wu L."/>
            <person name="Ma J."/>
        </authorList>
    </citation>
    <scope>NUCLEOTIDE SEQUENCE [LARGE SCALE GENOMIC DNA]</scope>
    <source>
        <strain evidence="13">CGMCC 1.16619</strain>
    </source>
</reference>
<protein>
    <recommendedName>
        <fullName evidence="10">Type I restriction enzyme endonuclease subunit</fullName>
        <shortName evidence="10">R protein</shortName>
        <ecNumber evidence="10">3.1.21.3</ecNumber>
    </recommendedName>
</protein>
<evidence type="ECO:0000256" key="2">
    <source>
        <dbReference type="ARBA" id="ARBA00008598"/>
    </source>
</evidence>
<evidence type="ECO:0000256" key="4">
    <source>
        <dbReference type="ARBA" id="ARBA00022741"/>
    </source>
</evidence>
<dbReference type="EC" id="3.1.21.3" evidence="10"/>
<dbReference type="RefSeq" id="WP_377322192.1">
    <property type="nucleotide sequence ID" value="NZ_JBHSNF010000004.1"/>
</dbReference>
<dbReference type="InterPro" id="IPR014001">
    <property type="entry name" value="Helicase_ATP-bd"/>
</dbReference>
<accession>A0ABW0QVE6</accession>
<comment type="subunit">
    <text evidence="10">The type I restriction/modification system is composed of three polypeptides R, M and S.</text>
</comment>
<dbReference type="InterPro" id="IPR004473">
    <property type="entry name" value="Restrct_endonuc_typeI_HsdR"/>
</dbReference>
<evidence type="ECO:0000259" key="11">
    <source>
        <dbReference type="PROSITE" id="PS51192"/>
    </source>
</evidence>
<dbReference type="NCBIfam" id="TIGR00348">
    <property type="entry name" value="hsdR"/>
    <property type="match status" value="1"/>
</dbReference>
<dbReference type="SUPFAM" id="SSF52540">
    <property type="entry name" value="P-loop containing nucleoside triphosphate hydrolases"/>
    <property type="match status" value="1"/>
</dbReference>
<evidence type="ECO:0000256" key="7">
    <source>
        <dbReference type="ARBA" id="ARBA00022801"/>
    </source>
</evidence>
<dbReference type="CDD" id="cd18030">
    <property type="entry name" value="DEXHc_RE_I_HsdR"/>
    <property type="match status" value="1"/>
</dbReference>
<comment type="catalytic activity">
    <reaction evidence="1 10">
        <text>Endonucleolytic cleavage of DNA to give random double-stranded fragments with terminal 5'-phosphates, ATP is simultaneously hydrolyzed.</text>
        <dbReference type="EC" id="3.1.21.3"/>
    </reaction>
</comment>
<proteinExistence type="inferred from homology"/>
<dbReference type="Gene3D" id="3.40.50.300">
    <property type="entry name" value="P-loop containing nucleotide triphosphate hydrolases"/>
    <property type="match status" value="2"/>
</dbReference>
<dbReference type="InterPro" id="IPR027417">
    <property type="entry name" value="P-loop_NTPase"/>
</dbReference>
<evidence type="ECO:0000313" key="13">
    <source>
        <dbReference type="Proteomes" id="UP001596114"/>
    </source>
</evidence>
<keyword evidence="8 10" id="KW-0067">ATP-binding</keyword>
<dbReference type="Proteomes" id="UP001596114">
    <property type="component" value="Unassembled WGS sequence"/>
</dbReference>
<dbReference type="Pfam" id="PF04313">
    <property type="entry name" value="HSDR_N"/>
    <property type="match status" value="1"/>
</dbReference>
<keyword evidence="5 10" id="KW-0680">Restriction system</keyword>
<dbReference type="PROSITE" id="PS51192">
    <property type="entry name" value="HELICASE_ATP_BIND_1"/>
    <property type="match status" value="1"/>
</dbReference>
<dbReference type="CDD" id="cd18800">
    <property type="entry name" value="SF2_C_EcoR124I-like"/>
    <property type="match status" value="1"/>
</dbReference>
<evidence type="ECO:0000256" key="6">
    <source>
        <dbReference type="ARBA" id="ARBA00022759"/>
    </source>
</evidence>
<keyword evidence="9 10" id="KW-0238">DNA-binding</keyword>
<dbReference type="PANTHER" id="PTHR30195:SF15">
    <property type="entry name" value="TYPE I RESTRICTION ENZYME HINDI ENDONUCLEASE SUBUNIT"/>
    <property type="match status" value="1"/>
</dbReference>
<dbReference type="CDD" id="cd22332">
    <property type="entry name" value="HsdR_N"/>
    <property type="match status" value="1"/>
</dbReference>
<evidence type="ECO:0000256" key="5">
    <source>
        <dbReference type="ARBA" id="ARBA00022747"/>
    </source>
</evidence>
<organism evidence="12 13">
    <name type="scientific">Rhodanobacter ginsengisoli</name>
    <dbReference type="NCBI Taxonomy" id="418646"/>
    <lineage>
        <taxon>Bacteria</taxon>
        <taxon>Pseudomonadati</taxon>
        <taxon>Pseudomonadota</taxon>
        <taxon>Gammaproteobacteria</taxon>
        <taxon>Lysobacterales</taxon>
        <taxon>Rhodanobacteraceae</taxon>
        <taxon>Rhodanobacter</taxon>
    </lineage>
</organism>
<dbReference type="InterPro" id="IPR055180">
    <property type="entry name" value="HsdR_RecA-like_helicase_dom_2"/>
</dbReference>
<dbReference type="Pfam" id="PF22679">
    <property type="entry name" value="T1R_D3-like"/>
    <property type="match status" value="1"/>
</dbReference>
<sequence length="1063" mass="120750">MTLQGETPKHIKLDERQHVEKPLLDQLAGLGWEVIDLTDQKQTPADTYRESFTDAVLLPVLRERLKLINPWLEDDQTEEVVKQLTSSFPSTSLLENNKHLFQLLLENTSVSENRQTGDKSPTVRFVDFMARDNNRFIAICQFKLRVLGTEYHIIPDIVLFLNGLPVVVIECKSPKVNDAIPEAIDQLLRYSEQRGAKGEGNAPLFYYNQFVVATCRQEAKFGTITTHTEKYFYRWADPYPRTVDELDHGSGSPNDQQRLVAGMLDLDNLLDLIRTFTLFSTNDKGQTIKVVGRYQQFRAVKLAVKRLLEGHNPRERSGIIWHTQGSGKSLTMMFMVREMYRHAQLSHWKVVFVTDRTQLEQQLSETSQSIGFSVKLADSIKGLKELLTADTSDLVMAMIHKFREADLSETFPELNASPNILVMTDEAHRSQYKLLGANLDKGIPNAAKIGYTGTPIDKTEQVFGDYIDKYTMRQSIEDGVTLEIVYEGRTHNAEVPDQAGMDAAFEDVFSDYNLQERLDILGYGSRGAYLEAEPTVEAKAKDMVEHYLTHVFPNGYKAQVVATSREAAVRYKKHLDAALVAAVAKLEQANPHKLDIDRLRAMKTDVVISSRHNDLPHLKEYSDSSRHEASIKSFKMSFGGEEDGVNGDMGILIVNNMLLTGFDAPVEQVMYLDKVVVAHNLLQAIARVNRVGGESKDKGFVVDYVGIGHHLKKAIDTYDEREQKEIVDALSFPDEELQELRDAHAAVMALLQKHGLTDMGDHDAFYDVFYDEDIRFEFMLAFKRLTKALNLLFPARQALEFMGDYQALVEINVLAGKHFRDQRLSMKGIPAKLRAITDAHLESRGIDVKVPPISILDEDFQKNVGGQRRTKTKAAEIEHAIRHHLDVDLNDDPELQASFAEALATIFEQFRDNWNKIYEELEQLRQRIISASQEPTYGLHRKKQMPLFRMFKRELFGIGIGSGEIEAKTVAEAAAHYGMTEEDAVGHLVDLTQKVFLVVERELRLRGFWESIPARNKLKAEIQNVLLAPEFESMPSLRKQRAHIISRVMEIAEKNNDIIVFAE</sequence>
<dbReference type="SMART" id="SM00487">
    <property type="entry name" value="DEXDc"/>
    <property type="match status" value="1"/>
</dbReference>
<keyword evidence="4 10" id="KW-0547">Nucleotide-binding</keyword>
<dbReference type="Pfam" id="PF18766">
    <property type="entry name" value="SWI2_SNF2"/>
    <property type="match status" value="1"/>
</dbReference>
<comment type="similarity">
    <text evidence="2 10">Belongs to the HsdR family.</text>
</comment>
<keyword evidence="13" id="KW-1185">Reference proteome</keyword>
<evidence type="ECO:0000256" key="8">
    <source>
        <dbReference type="ARBA" id="ARBA00022840"/>
    </source>
</evidence>
<gene>
    <name evidence="12" type="ORF">ACFPPA_17370</name>
</gene>
<evidence type="ECO:0000256" key="9">
    <source>
        <dbReference type="ARBA" id="ARBA00023125"/>
    </source>
</evidence>
<dbReference type="Gene3D" id="3.90.1570.50">
    <property type="match status" value="1"/>
</dbReference>
<keyword evidence="6 12" id="KW-0255">Endonuclease</keyword>
<dbReference type="PANTHER" id="PTHR30195">
    <property type="entry name" value="TYPE I SITE-SPECIFIC DEOXYRIBONUCLEASE PROTEIN SUBUNIT M AND R"/>
    <property type="match status" value="1"/>
</dbReference>
<dbReference type="InterPro" id="IPR007409">
    <property type="entry name" value="Restrct_endonuc_type1_HsdR_N"/>
</dbReference>
<dbReference type="EMBL" id="JBHSNF010000004">
    <property type="protein sequence ID" value="MFC5527517.1"/>
    <property type="molecule type" value="Genomic_DNA"/>
</dbReference>
<evidence type="ECO:0000313" key="12">
    <source>
        <dbReference type="EMBL" id="MFC5527517.1"/>
    </source>
</evidence>
<dbReference type="InterPro" id="IPR040980">
    <property type="entry name" value="SWI2_SNF2"/>
</dbReference>
<dbReference type="InterPro" id="IPR051268">
    <property type="entry name" value="Type-I_R_enzyme_R_subunit"/>
</dbReference>
<keyword evidence="3" id="KW-0540">Nuclease</keyword>
<comment type="function">
    <text evidence="10">Subunit R is required for both nuclease and ATPase activities, but not for modification.</text>
</comment>
<dbReference type="GO" id="GO:0009035">
    <property type="term" value="F:type I site-specific deoxyribonuclease activity"/>
    <property type="evidence" value="ECO:0007669"/>
    <property type="project" value="UniProtKB-EC"/>
</dbReference>
<evidence type="ECO:0000256" key="1">
    <source>
        <dbReference type="ARBA" id="ARBA00000851"/>
    </source>
</evidence>
<evidence type="ECO:0000256" key="3">
    <source>
        <dbReference type="ARBA" id="ARBA00022722"/>
    </source>
</evidence>
<feature type="domain" description="Helicase ATP-binding" evidence="11">
    <location>
        <begin position="309"/>
        <end position="473"/>
    </location>
</feature>
<keyword evidence="7 10" id="KW-0378">Hydrolase</keyword>
<name>A0ABW0QVE6_9GAMM</name>
<evidence type="ECO:0000256" key="10">
    <source>
        <dbReference type="RuleBase" id="RU364115"/>
    </source>
</evidence>
<comment type="caution">
    <text evidence="12">The sequence shown here is derived from an EMBL/GenBank/DDBJ whole genome shotgun (WGS) entry which is preliminary data.</text>
</comment>